<dbReference type="GO" id="GO:0003700">
    <property type="term" value="F:DNA-binding transcription factor activity"/>
    <property type="evidence" value="ECO:0007669"/>
    <property type="project" value="TreeGrafter"/>
</dbReference>
<keyword evidence="2" id="KW-0238">DNA-binding</keyword>
<dbReference type="Gene3D" id="1.10.260.40">
    <property type="entry name" value="lambda repressor-like DNA-binding domains"/>
    <property type="match status" value="1"/>
</dbReference>
<dbReference type="SUPFAM" id="SSF47413">
    <property type="entry name" value="lambda repressor-like DNA-binding domains"/>
    <property type="match status" value="1"/>
</dbReference>
<dbReference type="InterPro" id="IPR000843">
    <property type="entry name" value="HTH_LacI"/>
</dbReference>
<proteinExistence type="predicted"/>
<dbReference type="Gene3D" id="3.40.50.2300">
    <property type="match status" value="2"/>
</dbReference>
<dbReference type="EMBL" id="VFMM01000002">
    <property type="protein sequence ID" value="TQJ12256.1"/>
    <property type="molecule type" value="Genomic_DNA"/>
</dbReference>
<dbReference type="InterPro" id="IPR010982">
    <property type="entry name" value="Lambda_DNA-bd_dom_sf"/>
</dbReference>
<dbReference type="AlphaFoldDB" id="A0A542EAG3"/>
<dbReference type="SMART" id="SM00354">
    <property type="entry name" value="HTH_LACI"/>
    <property type="match status" value="1"/>
</dbReference>
<gene>
    <name evidence="5" type="ORF">FB475_5195</name>
</gene>
<keyword evidence="1" id="KW-0805">Transcription regulation</keyword>
<dbReference type="CDD" id="cd01392">
    <property type="entry name" value="HTH_LacI"/>
    <property type="match status" value="1"/>
</dbReference>
<name>A0A542EAG3_9ACTN</name>
<protein>
    <submittedName>
        <fullName evidence="5">LacI family transcriptional regulator</fullName>
    </submittedName>
</protein>
<dbReference type="PROSITE" id="PS50932">
    <property type="entry name" value="HTH_LACI_2"/>
    <property type="match status" value="1"/>
</dbReference>
<keyword evidence="3" id="KW-0804">Transcription</keyword>
<sequence>MEGTSVRRPRGPSMADVARLAGVSGQTVSRVANGKQNVDSVTRARVQDAMRQLGYRPNGAARALRNGEFRSIGVIVFELSTFGTTRTLDAIATAATARGYSVNLMPVLSVNRQAVTDALTRLGEQAVDGVIMMIEARILDEVQLPVGLPVVVVHAGAHYDHPVVDTDQTQGARLATEHLLDLGHRTVWHVGGPPSSFAADQRRRSWEQTLRDHGRDVPPVLIGDWSSTSGYDAGCELAVDPAVTAVFVANDQMALGVLRALHAHGRTVPADVSVVGFDDMEEAAQFWPPLTTVRQTFTEVGRCAVDTLLAELHSSGGHTQVAVATTLVVRNSTAAPS</sequence>
<evidence type="ECO:0000256" key="3">
    <source>
        <dbReference type="ARBA" id="ARBA00023163"/>
    </source>
</evidence>
<dbReference type="PANTHER" id="PTHR30146">
    <property type="entry name" value="LACI-RELATED TRANSCRIPTIONAL REPRESSOR"/>
    <property type="match status" value="1"/>
</dbReference>
<evidence type="ECO:0000313" key="6">
    <source>
        <dbReference type="Proteomes" id="UP000316298"/>
    </source>
</evidence>
<dbReference type="GO" id="GO:0000976">
    <property type="term" value="F:transcription cis-regulatory region binding"/>
    <property type="evidence" value="ECO:0007669"/>
    <property type="project" value="TreeGrafter"/>
</dbReference>
<dbReference type="Pfam" id="PF13377">
    <property type="entry name" value="Peripla_BP_3"/>
    <property type="match status" value="1"/>
</dbReference>
<dbReference type="Pfam" id="PF00356">
    <property type="entry name" value="LacI"/>
    <property type="match status" value="1"/>
</dbReference>
<organism evidence="5 6">
    <name type="scientific">Kribbella jejuensis</name>
    <dbReference type="NCBI Taxonomy" id="236068"/>
    <lineage>
        <taxon>Bacteria</taxon>
        <taxon>Bacillati</taxon>
        <taxon>Actinomycetota</taxon>
        <taxon>Actinomycetes</taxon>
        <taxon>Propionibacteriales</taxon>
        <taxon>Kribbellaceae</taxon>
        <taxon>Kribbella</taxon>
    </lineage>
</organism>
<dbReference type="SUPFAM" id="SSF53822">
    <property type="entry name" value="Periplasmic binding protein-like I"/>
    <property type="match status" value="1"/>
</dbReference>
<evidence type="ECO:0000256" key="2">
    <source>
        <dbReference type="ARBA" id="ARBA00023125"/>
    </source>
</evidence>
<dbReference type="PANTHER" id="PTHR30146:SF153">
    <property type="entry name" value="LACTOSE OPERON REPRESSOR"/>
    <property type="match status" value="1"/>
</dbReference>
<dbReference type="CDD" id="cd01574">
    <property type="entry name" value="PBP1_LacI"/>
    <property type="match status" value="1"/>
</dbReference>
<keyword evidence="6" id="KW-1185">Reference proteome</keyword>
<evidence type="ECO:0000256" key="1">
    <source>
        <dbReference type="ARBA" id="ARBA00023015"/>
    </source>
</evidence>
<feature type="domain" description="HTH lacI-type" evidence="4">
    <location>
        <begin position="12"/>
        <end position="66"/>
    </location>
</feature>
<evidence type="ECO:0000313" key="5">
    <source>
        <dbReference type="EMBL" id="TQJ12256.1"/>
    </source>
</evidence>
<comment type="caution">
    <text evidence="5">The sequence shown here is derived from an EMBL/GenBank/DDBJ whole genome shotgun (WGS) entry which is preliminary data.</text>
</comment>
<dbReference type="InterPro" id="IPR046335">
    <property type="entry name" value="LacI/GalR-like_sensor"/>
</dbReference>
<reference evidence="5 6" key="1">
    <citation type="submission" date="2019-06" db="EMBL/GenBank/DDBJ databases">
        <title>Sequencing the genomes of 1000 actinobacteria strains.</title>
        <authorList>
            <person name="Klenk H.-P."/>
        </authorList>
    </citation>
    <scope>NUCLEOTIDE SEQUENCE [LARGE SCALE GENOMIC DNA]</scope>
    <source>
        <strain evidence="5 6">DSM 17305</strain>
    </source>
</reference>
<evidence type="ECO:0000259" key="4">
    <source>
        <dbReference type="PROSITE" id="PS50932"/>
    </source>
</evidence>
<accession>A0A542EAG3</accession>
<dbReference type="InterPro" id="IPR028082">
    <property type="entry name" value="Peripla_BP_I"/>
</dbReference>
<dbReference type="Proteomes" id="UP000316298">
    <property type="component" value="Unassembled WGS sequence"/>
</dbReference>